<dbReference type="EMBL" id="GBXM01107751">
    <property type="protein sequence ID" value="JAH00826.1"/>
    <property type="molecule type" value="Transcribed_RNA"/>
</dbReference>
<organism evidence="1">
    <name type="scientific">Anguilla anguilla</name>
    <name type="common">European freshwater eel</name>
    <name type="synonym">Muraena anguilla</name>
    <dbReference type="NCBI Taxonomy" id="7936"/>
    <lineage>
        <taxon>Eukaryota</taxon>
        <taxon>Metazoa</taxon>
        <taxon>Chordata</taxon>
        <taxon>Craniata</taxon>
        <taxon>Vertebrata</taxon>
        <taxon>Euteleostomi</taxon>
        <taxon>Actinopterygii</taxon>
        <taxon>Neopterygii</taxon>
        <taxon>Teleostei</taxon>
        <taxon>Anguilliformes</taxon>
        <taxon>Anguillidae</taxon>
        <taxon>Anguilla</taxon>
    </lineage>
</organism>
<reference evidence="1" key="2">
    <citation type="journal article" date="2015" name="Fish Shellfish Immunol.">
        <title>Early steps in the European eel (Anguilla anguilla)-Vibrio vulnificus interaction in the gills: Role of the RtxA13 toxin.</title>
        <authorList>
            <person name="Callol A."/>
            <person name="Pajuelo D."/>
            <person name="Ebbesson L."/>
            <person name="Teles M."/>
            <person name="MacKenzie S."/>
            <person name="Amaro C."/>
        </authorList>
    </citation>
    <scope>NUCLEOTIDE SEQUENCE</scope>
</reference>
<evidence type="ECO:0000313" key="1">
    <source>
        <dbReference type="EMBL" id="JAH00826.1"/>
    </source>
</evidence>
<name>A0A0E9P871_ANGAN</name>
<reference evidence="1" key="1">
    <citation type="submission" date="2014-11" db="EMBL/GenBank/DDBJ databases">
        <authorList>
            <person name="Amaro Gonzalez C."/>
        </authorList>
    </citation>
    <scope>NUCLEOTIDE SEQUENCE</scope>
</reference>
<protein>
    <submittedName>
        <fullName evidence="1">Uncharacterized protein</fullName>
    </submittedName>
</protein>
<proteinExistence type="predicted"/>
<sequence length="14" mass="1622">MVVRSVGCVFVNRR</sequence>
<accession>A0A0E9P871</accession>